<keyword evidence="2" id="KW-1133">Transmembrane helix</keyword>
<feature type="compositionally biased region" description="Polar residues" evidence="1">
    <location>
        <begin position="1"/>
        <end position="10"/>
    </location>
</feature>
<protein>
    <submittedName>
        <fullName evidence="3">Uncharacterized protein</fullName>
    </submittedName>
</protein>
<accession>A0A285EIH4</accession>
<feature type="region of interest" description="Disordered" evidence="1">
    <location>
        <begin position="1"/>
        <end position="24"/>
    </location>
</feature>
<proteinExistence type="predicted"/>
<feature type="transmembrane region" description="Helical" evidence="2">
    <location>
        <begin position="122"/>
        <end position="139"/>
    </location>
</feature>
<reference evidence="3 4" key="1">
    <citation type="submission" date="2017-09" db="EMBL/GenBank/DDBJ databases">
        <authorList>
            <person name="Ehlers B."/>
            <person name="Leendertz F.H."/>
        </authorList>
    </citation>
    <scope>NUCLEOTIDE SEQUENCE [LARGE SCALE GENOMIC DNA]</scope>
    <source>
        <strain evidence="3 4">DSM 46844</strain>
    </source>
</reference>
<feature type="transmembrane region" description="Helical" evidence="2">
    <location>
        <begin position="61"/>
        <end position="83"/>
    </location>
</feature>
<dbReference type="AlphaFoldDB" id="A0A285EIH4"/>
<gene>
    <name evidence="3" type="ORF">SAMN06893097_11311</name>
</gene>
<keyword evidence="2" id="KW-0472">Membrane</keyword>
<dbReference type="RefSeq" id="WP_097208841.1">
    <property type="nucleotide sequence ID" value="NZ_JACHXB010000005.1"/>
</dbReference>
<keyword evidence="4" id="KW-1185">Reference proteome</keyword>
<organism evidence="3 4">
    <name type="scientific">Geodermatophilus sabuli</name>
    <dbReference type="NCBI Taxonomy" id="1564158"/>
    <lineage>
        <taxon>Bacteria</taxon>
        <taxon>Bacillati</taxon>
        <taxon>Actinomycetota</taxon>
        <taxon>Actinomycetes</taxon>
        <taxon>Geodermatophilales</taxon>
        <taxon>Geodermatophilaceae</taxon>
        <taxon>Geodermatophilus</taxon>
    </lineage>
</organism>
<evidence type="ECO:0000256" key="1">
    <source>
        <dbReference type="SAM" id="MobiDB-lite"/>
    </source>
</evidence>
<dbReference type="EMBL" id="OBDO01000013">
    <property type="protein sequence ID" value="SNX98922.1"/>
    <property type="molecule type" value="Genomic_DNA"/>
</dbReference>
<evidence type="ECO:0000256" key="2">
    <source>
        <dbReference type="SAM" id="Phobius"/>
    </source>
</evidence>
<feature type="transmembrane region" description="Helical" evidence="2">
    <location>
        <begin position="95"/>
        <end position="116"/>
    </location>
</feature>
<evidence type="ECO:0000313" key="4">
    <source>
        <dbReference type="Proteomes" id="UP000219514"/>
    </source>
</evidence>
<evidence type="ECO:0000313" key="3">
    <source>
        <dbReference type="EMBL" id="SNX98922.1"/>
    </source>
</evidence>
<dbReference type="Proteomes" id="UP000219514">
    <property type="component" value="Unassembled WGS sequence"/>
</dbReference>
<feature type="transmembrane region" description="Helical" evidence="2">
    <location>
        <begin position="34"/>
        <end position="55"/>
    </location>
</feature>
<keyword evidence="2" id="KW-0812">Transmembrane</keyword>
<name>A0A285EIH4_9ACTN</name>
<sequence>MTIPSGSEPESAQHRAAAGGPSPFVPSERRPGQVLAAAAVGFVVGFFVLMNALVLVGAVRLLGPVSAVFGAVYLALAGACVWGSVKAVTGRGGRLLTVAGALTGGLGVLGLGTSLAQGAVNIWSVLLAAAGTGIVLLLLQSSSREYFAARGAK</sequence>